<evidence type="ECO:0000313" key="3">
    <source>
        <dbReference type="Proteomes" id="UP000278756"/>
    </source>
</evidence>
<reference evidence="3" key="2">
    <citation type="journal article" date="2017" name="Plant Physiol. Biochem.">
        <title>Differential oxidative and antioxidative response of duckweed Lemna minor toward plant growth promoting/inhibiting bacteria.</title>
        <authorList>
            <person name="Ishizawa H."/>
            <person name="Kuroda M."/>
            <person name="Morikawa M."/>
            <person name="Ike M."/>
        </authorList>
    </citation>
    <scope>NUCLEOTIDE SEQUENCE [LARGE SCALE GENOMIC DNA]</scope>
    <source>
        <strain evidence="3">M6</strain>
    </source>
</reference>
<accession>A0A3G9G989</accession>
<feature type="transmembrane region" description="Helical" evidence="1">
    <location>
        <begin position="72"/>
        <end position="90"/>
    </location>
</feature>
<name>A0A3G9G989_9CAUL</name>
<keyword evidence="1" id="KW-0472">Membrane</keyword>
<evidence type="ECO:0008006" key="4">
    <source>
        <dbReference type="Google" id="ProtNLM"/>
    </source>
</evidence>
<gene>
    <name evidence="2" type="ORF">EM6_3162</name>
</gene>
<protein>
    <recommendedName>
        <fullName evidence="4">Transmembrane protein</fullName>
    </recommendedName>
</protein>
<feature type="transmembrane region" description="Helical" evidence="1">
    <location>
        <begin position="45"/>
        <end position="66"/>
    </location>
</feature>
<proteinExistence type="predicted"/>
<evidence type="ECO:0000256" key="1">
    <source>
        <dbReference type="SAM" id="Phobius"/>
    </source>
</evidence>
<feature type="transmembrane region" description="Helical" evidence="1">
    <location>
        <begin position="12"/>
        <end position="33"/>
    </location>
</feature>
<dbReference type="Proteomes" id="UP000278756">
    <property type="component" value="Chromosome 2"/>
</dbReference>
<keyword evidence="1" id="KW-1133">Transmembrane helix</keyword>
<evidence type="ECO:0000313" key="2">
    <source>
        <dbReference type="EMBL" id="BBF82521.1"/>
    </source>
</evidence>
<dbReference type="AlphaFoldDB" id="A0A3G9G989"/>
<feature type="transmembrane region" description="Helical" evidence="1">
    <location>
        <begin position="134"/>
        <end position="161"/>
    </location>
</feature>
<sequence>MNDLSYAVTTGLMFVSVVVAHAIFLLVACRIFGRQIAFAQVKPLGAWRWIAVTVGLSLALIVMFVLADVKAVLILMAVFILAPILPKLAFPGTDAVYRPGIAALIALPYVVPTIVLGLPAQMCVDECWGAFEGGIFMVPLLGVHLFLATVVSALISTVAYLSPKP</sequence>
<feature type="transmembrane region" description="Helical" evidence="1">
    <location>
        <begin position="102"/>
        <end position="122"/>
    </location>
</feature>
<organism evidence="2 3">
    <name type="scientific">Asticcacaulis excentricus</name>
    <dbReference type="NCBI Taxonomy" id="78587"/>
    <lineage>
        <taxon>Bacteria</taxon>
        <taxon>Pseudomonadati</taxon>
        <taxon>Pseudomonadota</taxon>
        <taxon>Alphaproteobacteria</taxon>
        <taxon>Caulobacterales</taxon>
        <taxon>Caulobacteraceae</taxon>
        <taxon>Asticcacaulis</taxon>
    </lineage>
</organism>
<keyword evidence="1" id="KW-0812">Transmembrane</keyword>
<dbReference type="EMBL" id="AP018828">
    <property type="protein sequence ID" value="BBF82521.1"/>
    <property type="molecule type" value="Genomic_DNA"/>
</dbReference>
<reference evidence="3" key="1">
    <citation type="journal article" date="2017" name="Biotechnol. Biofuels">
        <title>Evaluation of environmental bacterial communities as a factor affecting the growth of duckweed Lemna minor.</title>
        <authorList>
            <person name="Ishizawa H."/>
            <person name="Kuroda M."/>
            <person name="Morikawa M."/>
            <person name="Ike M."/>
        </authorList>
    </citation>
    <scope>NUCLEOTIDE SEQUENCE [LARGE SCALE GENOMIC DNA]</scope>
    <source>
        <strain evidence="3">M6</strain>
    </source>
</reference>